<feature type="non-terminal residue" evidence="1">
    <location>
        <position position="1"/>
    </location>
</feature>
<sequence>NSTTLTLNNNALDFSGGQGTTGGVLETSGMLTLDGMTFDDKSTIKLNADTILTSNAALTVKTIEMGTHFLLLGSNTTDLTITDNITINYPGRNGLDSAAADLTLNGPVNLLMGGILSSGGTVTFGAGANGTSFAEDNSGMLLDNTILNLQTTLNVSWLGLHGASSALQANGNILNINEGLEIGGGSELDFTNVVTDNGTDLELDGDASINKPGGNLVFEHLNLKGYKLTLNSAIGSL</sequence>
<protein>
    <submittedName>
        <fullName evidence="1">Uncharacterized protein</fullName>
    </submittedName>
</protein>
<proteinExistence type="predicted"/>
<feature type="non-terminal residue" evidence="1">
    <location>
        <position position="237"/>
    </location>
</feature>
<reference evidence="1" key="1">
    <citation type="submission" date="2018-05" db="EMBL/GenBank/DDBJ databases">
        <authorList>
            <person name="Lanie J.A."/>
            <person name="Ng W.-L."/>
            <person name="Kazmierczak K.M."/>
            <person name="Andrzejewski T.M."/>
            <person name="Davidsen T.M."/>
            <person name="Wayne K.J."/>
            <person name="Tettelin H."/>
            <person name="Glass J.I."/>
            <person name="Rusch D."/>
            <person name="Podicherti R."/>
            <person name="Tsui H.-C.T."/>
            <person name="Winkler M.E."/>
        </authorList>
    </citation>
    <scope>NUCLEOTIDE SEQUENCE</scope>
</reference>
<name>A0A383D6L9_9ZZZZ</name>
<accession>A0A383D6L9</accession>
<dbReference type="AlphaFoldDB" id="A0A383D6L9"/>
<evidence type="ECO:0000313" key="1">
    <source>
        <dbReference type="EMBL" id="SVE39974.1"/>
    </source>
</evidence>
<dbReference type="EMBL" id="UINC01214650">
    <property type="protein sequence ID" value="SVE39974.1"/>
    <property type="molecule type" value="Genomic_DNA"/>
</dbReference>
<gene>
    <name evidence="1" type="ORF">METZ01_LOCUS492828</name>
</gene>
<organism evidence="1">
    <name type="scientific">marine metagenome</name>
    <dbReference type="NCBI Taxonomy" id="408172"/>
    <lineage>
        <taxon>unclassified sequences</taxon>
        <taxon>metagenomes</taxon>
        <taxon>ecological metagenomes</taxon>
    </lineage>
</organism>